<keyword evidence="3 7" id="KW-0479">Metal-binding</keyword>
<evidence type="ECO:0000256" key="7">
    <source>
        <dbReference type="HAMAP-Rule" id="MF_00476"/>
    </source>
</evidence>
<comment type="caution">
    <text evidence="10">The sequence shown here is derived from an EMBL/GenBank/DDBJ whole genome shotgun (WGS) entry which is preliminary data.</text>
</comment>
<accession>A0A227KA06</accession>
<evidence type="ECO:0000256" key="3">
    <source>
        <dbReference type="ARBA" id="ARBA00022723"/>
    </source>
</evidence>
<dbReference type="InterPro" id="IPR045865">
    <property type="entry name" value="ACT-like_dom_sf"/>
</dbReference>
<dbReference type="Pfam" id="PF08753">
    <property type="entry name" value="NikR_C"/>
    <property type="match status" value="1"/>
</dbReference>
<evidence type="ECO:0000313" key="10">
    <source>
        <dbReference type="EMBL" id="OXE44286.1"/>
    </source>
</evidence>
<dbReference type="PANTHER" id="PTHR34719">
    <property type="entry name" value="NICKEL-RESPONSIVE REGULATOR"/>
    <property type="match status" value="1"/>
</dbReference>
<dbReference type="InterPro" id="IPR022988">
    <property type="entry name" value="Ni_resp_reg_NikR"/>
</dbReference>
<feature type="binding site" evidence="7">
    <location>
        <position position="89"/>
    </location>
    <ligand>
        <name>Ni(2+)</name>
        <dbReference type="ChEBI" id="CHEBI:49786"/>
    </ligand>
</feature>
<organism evidence="10 11">
    <name type="scientific">Turicimonas muris</name>
    <dbReference type="NCBI Taxonomy" id="1796652"/>
    <lineage>
        <taxon>Bacteria</taxon>
        <taxon>Pseudomonadati</taxon>
        <taxon>Pseudomonadota</taxon>
        <taxon>Betaproteobacteria</taxon>
        <taxon>Burkholderiales</taxon>
        <taxon>Sutterellaceae</taxon>
        <taxon>Turicimonas</taxon>
    </lineage>
</organism>
<dbReference type="Gene3D" id="3.30.70.1150">
    <property type="entry name" value="ACT-like. Chain A, domain 2"/>
    <property type="match status" value="1"/>
</dbReference>
<dbReference type="GO" id="GO:0016151">
    <property type="term" value="F:nickel cation binding"/>
    <property type="evidence" value="ECO:0007669"/>
    <property type="project" value="UniProtKB-UniRule"/>
</dbReference>
<dbReference type="SUPFAM" id="SSF47598">
    <property type="entry name" value="Ribbon-helix-helix"/>
    <property type="match status" value="1"/>
</dbReference>
<proteinExistence type="inferred from homology"/>
<feature type="binding site" evidence="7">
    <location>
        <position position="95"/>
    </location>
    <ligand>
        <name>Ni(2+)</name>
        <dbReference type="ChEBI" id="CHEBI:49786"/>
    </ligand>
</feature>
<reference evidence="11" key="1">
    <citation type="submission" date="2017-05" db="EMBL/GenBank/DDBJ databases">
        <title>Improved OligoMM genomes.</title>
        <authorList>
            <person name="Garzetti D."/>
        </authorList>
    </citation>
    <scope>NUCLEOTIDE SEQUENCE [LARGE SCALE GENOMIC DNA]</scope>
    <source>
        <strain evidence="11">YL45</strain>
    </source>
</reference>
<dbReference type="GO" id="GO:0010045">
    <property type="term" value="P:response to nickel cation"/>
    <property type="evidence" value="ECO:0007669"/>
    <property type="project" value="InterPro"/>
</dbReference>
<dbReference type="EMBL" id="NHMP01000015">
    <property type="protein sequence ID" value="OXE44286.1"/>
    <property type="molecule type" value="Genomic_DNA"/>
</dbReference>
<evidence type="ECO:0000259" key="8">
    <source>
        <dbReference type="Pfam" id="PF01402"/>
    </source>
</evidence>
<feature type="binding site" evidence="7">
    <location>
        <position position="87"/>
    </location>
    <ligand>
        <name>Ni(2+)</name>
        <dbReference type="ChEBI" id="CHEBI:49786"/>
    </ligand>
</feature>
<dbReference type="Gene3D" id="1.10.1220.10">
    <property type="entry name" value="Met repressor-like"/>
    <property type="match status" value="1"/>
</dbReference>
<dbReference type="InterPro" id="IPR010985">
    <property type="entry name" value="Ribbon_hlx_hlx"/>
</dbReference>
<evidence type="ECO:0000256" key="5">
    <source>
        <dbReference type="ARBA" id="ARBA00023125"/>
    </source>
</evidence>
<comment type="function">
    <text evidence="7">Transcriptional regulator.</text>
</comment>
<dbReference type="SUPFAM" id="SSF55021">
    <property type="entry name" value="ACT-like"/>
    <property type="match status" value="1"/>
</dbReference>
<dbReference type="InterPro" id="IPR014864">
    <property type="entry name" value="TF_NikR_Ni-bd_C"/>
</dbReference>
<dbReference type="HAMAP" id="MF_00476">
    <property type="entry name" value="NikR"/>
    <property type="match status" value="1"/>
</dbReference>
<dbReference type="InterPro" id="IPR027271">
    <property type="entry name" value="Acetolactate_synth/TF_NikR_C"/>
</dbReference>
<feature type="domain" description="Ribbon-helix-helix protein CopG" evidence="8">
    <location>
        <begin position="2"/>
        <end position="43"/>
    </location>
</feature>
<dbReference type="NCBIfam" id="NF003381">
    <property type="entry name" value="PRK04460.1"/>
    <property type="match status" value="1"/>
</dbReference>
<dbReference type="InterPro" id="IPR013321">
    <property type="entry name" value="Arc_rbn_hlx_hlx"/>
</dbReference>
<dbReference type="Proteomes" id="UP000214610">
    <property type="component" value="Unassembled WGS sequence"/>
</dbReference>
<protein>
    <recommendedName>
        <fullName evidence="7">Putative nickel-responsive regulator</fullName>
    </recommendedName>
</protein>
<sequence>MERLSITVDKPIADAFQKLIEKRGYKNRSEAFRDLLRNELAKESLLNPEQECVAVVSYAFDHEKALLSKRNVEHQHSHLDMVISSMHVHATHETCVEAVIAKGPYEKLRQFCENTIAEKGVGNGKINYLPIHSEN</sequence>
<feature type="domain" description="Transcription factor NikR nickel binding C-terminal" evidence="9">
    <location>
        <begin position="53"/>
        <end position="127"/>
    </location>
</feature>
<evidence type="ECO:0000259" key="9">
    <source>
        <dbReference type="Pfam" id="PF08753"/>
    </source>
</evidence>
<keyword evidence="4 7" id="KW-0805">Transcription regulation</keyword>
<dbReference type="CDD" id="cd22231">
    <property type="entry name" value="RHH_NikR_HicB-like"/>
    <property type="match status" value="1"/>
</dbReference>
<keyword evidence="5 7" id="KW-0238">DNA-binding</keyword>
<evidence type="ECO:0000256" key="2">
    <source>
        <dbReference type="ARBA" id="ARBA00022596"/>
    </source>
</evidence>
<dbReference type="GO" id="GO:0003677">
    <property type="term" value="F:DNA binding"/>
    <property type="evidence" value="ECO:0007669"/>
    <property type="project" value="UniProtKB-KW"/>
</dbReference>
<name>A0A227KA06_9BURK</name>
<keyword evidence="11" id="KW-1185">Reference proteome</keyword>
<dbReference type="InterPro" id="IPR050192">
    <property type="entry name" value="CopG/NikR_regulator"/>
</dbReference>
<evidence type="ECO:0000256" key="4">
    <source>
        <dbReference type="ARBA" id="ARBA00023015"/>
    </source>
</evidence>
<comment type="similarity">
    <text evidence="1 7">Belongs to the transcriptional regulatory CopG/NikR family.</text>
</comment>
<dbReference type="RefSeq" id="WP_066595460.1">
    <property type="nucleotide sequence ID" value="NZ_CAJTBZ010000024.1"/>
</dbReference>
<dbReference type="GeneID" id="78362886"/>
<dbReference type="NCBIfam" id="NF002815">
    <property type="entry name" value="PRK02967.1"/>
    <property type="match status" value="1"/>
</dbReference>
<dbReference type="Pfam" id="PF01402">
    <property type="entry name" value="RHH_1"/>
    <property type="match status" value="1"/>
</dbReference>
<gene>
    <name evidence="10" type="ORF">ADH67_12845</name>
</gene>
<evidence type="ECO:0000256" key="1">
    <source>
        <dbReference type="ARBA" id="ARBA00008478"/>
    </source>
</evidence>
<feature type="binding site" evidence="7">
    <location>
        <position position="76"/>
    </location>
    <ligand>
        <name>Ni(2+)</name>
        <dbReference type="ChEBI" id="CHEBI:49786"/>
    </ligand>
</feature>
<dbReference type="PANTHER" id="PTHR34719:SF2">
    <property type="entry name" value="NICKEL-RESPONSIVE REGULATOR"/>
    <property type="match status" value="1"/>
</dbReference>
<keyword evidence="2 7" id="KW-0533">Nickel</keyword>
<comment type="cofactor">
    <cofactor evidence="7">
        <name>Ni(2+)</name>
        <dbReference type="ChEBI" id="CHEBI:49786"/>
    </cofactor>
    <text evidence="7">Binds 1 nickel ion per subunit.</text>
</comment>
<keyword evidence="6 7" id="KW-0804">Transcription</keyword>
<dbReference type="AlphaFoldDB" id="A0A227KA06"/>
<evidence type="ECO:0000313" key="11">
    <source>
        <dbReference type="Proteomes" id="UP000214610"/>
    </source>
</evidence>
<dbReference type="GO" id="GO:0003700">
    <property type="term" value="F:DNA-binding transcription factor activity"/>
    <property type="evidence" value="ECO:0007669"/>
    <property type="project" value="UniProtKB-UniRule"/>
</dbReference>
<evidence type="ECO:0000256" key="6">
    <source>
        <dbReference type="ARBA" id="ARBA00023163"/>
    </source>
</evidence>
<dbReference type="InterPro" id="IPR002145">
    <property type="entry name" value="CopG"/>
</dbReference>